<evidence type="ECO:0000256" key="5">
    <source>
        <dbReference type="ARBA" id="ARBA00011881"/>
    </source>
</evidence>
<comment type="similarity">
    <text evidence="4">Belongs to the class B bacterial acid phosphatase family.</text>
</comment>
<comment type="subunit">
    <text evidence="5">Homotetramer.</text>
</comment>
<keyword evidence="10" id="KW-0574">Periplasm</keyword>
<dbReference type="AlphaFoldDB" id="A0A0H3FM17"/>
<evidence type="ECO:0000313" key="15">
    <source>
        <dbReference type="Proteomes" id="UP000008881"/>
    </source>
</evidence>
<evidence type="ECO:0000256" key="3">
    <source>
        <dbReference type="ARBA" id="ARBA00004418"/>
    </source>
</evidence>
<evidence type="ECO:0000256" key="6">
    <source>
        <dbReference type="ARBA" id="ARBA00012646"/>
    </source>
</evidence>
<evidence type="ECO:0000256" key="1">
    <source>
        <dbReference type="ARBA" id="ARBA00000032"/>
    </source>
</evidence>
<dbReference type="NCBIfam" id="TIGR01672">
    <property type="entry name" value="AphA"/>
    <property type="match status" value="1"/>
</dbReference>
<evidence type="ECO:0000256" key="8">
    <source>
        <dbReference type="ARBA" id="ARBA00022723"/>
    </source>
</evidence>
<dbReference type="OrthoDB" id="2234478at2"/>
<protein>
    <recommendedName>
        <fullName evidence="7">Class B acid phosphatase</fullName>
        <ecNumber evidence="6">3.1.3.2</ecNumber>
    </recommendedName>
</protein>
<dbReference type="PATRIC" id="fig|1028307.3.peg.524"/>
<comment type="subcellular location">
    <subcellularLocation>
        <location evidence="3">Periplasm</location>
    </subcellularLocation>
</comment>
<dbReference type="GO" id="GO:0003993">
    <property type="term" value="F:acid phosphatase activity"/>
    <property type="evidence" value="ECO:0007669"/>
    <property type="project" value="UniProtKB-EC"/>
</dbReference>
<evidence type="ECO:0000256" key="9">
    <source>
        <dbReference type="ARBA" id="ARBA00022729"/>
    </source>
</evidence>
<dbReference type="RefSeq" id="WP_015703386.1">
    <property type="nucleotide sequence ID" value="NC_015663.1"/>
</dbReference>
<dbReference type="EMBL" id="CP002824">
    <property type="protein sequence ID" value="AEG95460.1"/>
    <property type="molecule type" value="Genomic_DNA"/>
</dbReference>
<name>A0A0H3FM17_KLEAK</name>
<evidence type="ECO:0000313" key="14">
    <source>
        <dbReference type="EMBL" id="AEG95460.1"/>
    </source>
</evidence>
<dbReference type="EC" id="3.1.3.2" evidence="6"/>
<evidence type="ECO:0000256" key="13">
    <source>
        <dbReference type="SAM" id="SignalP"/>
    </source>
</evidence>
<dbReference type="InterPro" id="IPR005519">
    <property type="entry name" value="Acid_phosphat_B-like"/>
</dbReference>
<keyword evidence="12" id="KW-0460">Magnesium</keyword>
<evidence type="ECO:0000256" key="2">
    <source>
        <dbReference type="ARBA" id="ARBA00001946"/>
    </source>
</evidence>
<keyword evidence="11 14" id="KW-0378">Hydrolase</keyword>
<keyword evidence="14" id="KW-0808">Transferase</keyword>
<evidence type="ECO:0000256" key="10">
    <source>
        <dbReference type="ARBA" id="ARBA00022764"/>
    </source>
</evidence>
<proteinExistence type="inferred from homology"/>
<dbReference type="Proteomes" id="UP000008881">
    <property type="component" value="Chromosome"/>
</dbReference>
<dbReference type="InterPro" id="IPR036412">
    <property type="entry name" value="HAD-like_sf"/>
</dbReference>
<evidence type="ECO:0000256" key="4">
    <source>
        <dbReference type="ARBA" id="ARBA00007752"/>
    </source>
</evidence>
<dbReference type="Gene3D" id="3.40.50.1000">
    <property type="entry name" value="HAD superfamily/HAD-like"/>
    <property type="match status" value="1"/>
</dbReference>
<keyword evidence="15" id="KW-1185">Reference proteome</keyword>
<keyword evidence="9 13" id="KW-0732">Signal</keyword>
<dbReference type="SUPFAM" id="SSF56784">
    <property type="entry name" value="HAD-like"/>
    <property type="match status" value="1"/>
</dbReference>
<dbReference type="GO" id="GO:0016740">
    <property type="term" value="F:transferase activity"/>
    <property type="evidence" value="ECO:0007669"/>
    <property type="project" value="UniProtKB-KW"/>
</dbReference>
<dbReference type="KEGG" id="eae:EAE_02625"/>
<dbReference type="GeneID" id="93313655"/>
<feature type="chain" id="PRO_5002609424" description="Class B acid phosphatase" evidence="13">
    <location>
        <begin position="25"/>
        <end position="238"/>
    </location>
</feature>
<gene>
    <name evidence="14" type="primary">aphA</name>
    <name evidence="14" type="ordered locus">EAE_02625</name>
</gene>
<comment type="catalytic activity">
    <reaction evidence="1">
        <text>a phosphate monoester + H2O = an alcohol + phosphate</text>
        <dbReference type="Rhea" id="RHEA:15017"/>
        <dbReference type="ChEBI" id="CHEBI:15377"/>
        <dbReference type="ChEBI" id="CHEBI:30879"/>
        <dbReference type="ChEBI" id="CHEBI:43474"/>
        <dbReference type="ChEBI" id="CHEBI:67140"/>
        <dbReference type="EC" id="3.1.3.2"/>
    </reaction>
</comment>
<accession>A0A0H3FM17</accession>
<dbReference type="InterPro" id="IPR010025">
    <property type="entry name" value="HAD-SF_ppase_IIIB_AphA"/>
</dbReference>
<evidence type="ECO:0000256" key="11">
    <source>
        <dbReference type="ARBA" id="ARBA00022801"/>
    </source>
</evidence>
<dbReference type="InterPro" id="IPR023214">
    <property type="entry name" value="HAD_sf"/>
</dbReference>
<dbReference type="GO" id="GO:0030288">
    <property type="term" value="C:outer membrane-bounded periplasmic space"/>
    <property type="evidence" value="ECO:0007669"/>
    <property type="project" value="InterPro"/>
</dbReference>
<comment type="cofactor">
    <cofactor evidence="2">
        <name>Mg(2+)</name>
        <dbReference type="ChEBI" id="CHEBI:18420"/>
    </cofactor>
</comment>
<dbReference type="HOGENOM" id="CLU_081496_0_0_6"/>
<dbReference type="GO" id="GO:0046872">
    <property type="term" value="F:metal ion binding"/>
    <property type="evidence" value="ECO:0007669"/>
    <property type="project" value="UniProtKB-KW"/>
</dbReference>
<evidence type="ECO:0000256" key="12">
    <source>
        <dbReference type="ARBA" id="ARBA00022842"/>
    </source>
</evidence>
<feature type="signal peptide" evidence="13">
    <location>
        <begin position="1"/>
        <end position="24"/>
    </location>
</feature>
<sequence length="238" mass="26986">MYKYKMIRSAAFVSALIFSVPAFCANPVSSDTGIGATLQQITEQYPIHFISIEQIVKELKNKPPMDVGFDIDDTIYYSTPAFIHGQRELSPKSNEFLKKSEFWDRLSNGWDSFSVPKKSASELIKLHLERGDRIWFVTGRQKPTNGKETVTELLGRDFSIPHEKLNKVIFAGEDKGAKVQYIRDRNIKLYYGDSDGDIKDAREAGAEPIRVMRALNSSNQPMPRNGALEEKVLVNSDY</sequence>
<evidence type="ECO:0000256" key="7">
    <source>
        <dbReference type="ARBA" id="ARBA00022113"/>
    </source>
</evidence>
<reference evidence="14 15" key="1">
    <citation type="journal article" date="2012" name="J. Bacteriol.">
        <title>Complete genome sequence of Enterobacter aerogenes KCTC 2190.</title>
        <authorList>
            <person name="Shin S.H."/>
            <person name="Kim S."/>
            <person name="Kim J.Y."/>
            <person name="Lee S."/>
            <person name="Um Y."/>
            <person name="Oh M.K."/>
            <person name="Kim Y.R."/>
            <person name="Lee J."/>
            <person name="Yang K.S."/>
        </authorList>
    </citation>
    <scope>NUCLEOTIDE SEQUENCE [LARGE SCALE GENOMIC DNA]</scope>
    <source>
        <strain evidence="14 15">KCTC 2190</strain>
    </source>
</reference>
<dbReference type="Pfam" id="PF03767">
    <property type="entry name" value="Acid_phosphat_B"/>
    <property type="match status" value="1"/>
</dbReference>
<dbReference type="eggNOG" id="COG3700">
    <property type="taxonomic scope" value="Bacteria"/>
</dbReference>
<organism evidence="14 15">
    <name type="scientific">Klebsiella aerogenes (strain ATCC 13048 / DSM 30053 / CCUG 1429 / JCM 1235 / KCTC 2190 / NBRC 13534 / NCIMB 10102 / NCTC 10006 / CDC 819-56)</name>
    <name type="common">Enterobacter aerogenes</name>
    <dbReference type="NCBI Taxonomy" id="1028307"/>
    <lineage>
        <taxon>Bacteria</taxon>
        <taxon>Pseudomonadati</taxon>
        <taxon>Pseudomonadota</taxon>
        <taxon>Gammaproteobacteria</taxon>
        <taxon>Enterobacterales</taxon>
        <taxon>Enterobacteriaceae</taxon>
        <taxon>Klebsiella/Raoultella group</taxon>
        <taxon>Klebsiella</taxon>
    </lineage>
</organism>
<dbReference type="SFLD" id="SFLDG01127">
    <property type="entry name" value="C1.3:_Acid_Phosphatase_Like"/>
    <property type="match status" value="1"/>
</dbReference>
<dbReference type="SFLD" id="SFLDS00003">
    <property type="entry name" value="Haloacid_Dehalogenase"/>
    <property type="match status" value="1"/>
</dbReference>
<keyword evidence="8" id="KW-0479">Metal-binding</keyword>